<dbReference type="InterPro" id="IPR021145">
    <property type="entry name" value="Portal_protein_SPP1_Gp6-like"/>
</dbReference>
<reference evidence="2 3" key="1">
    <citation type="submission" date="2019-02" db="EMBL/GenBank/DDBJ databases">
        <title>Genomic Encyclopedia of Type Strains, Phase IV (KMG-IV): sequencing the most valuable type-strain genomes for metagenomic binning, comparative biology and taxonomic classification.</title>
        <authorList>
            <person name="Goeker M."/>
        </authorList>
    </citation>
    <scope>NUCLEOTIDE SEQUENCE [LARGE SCALE GENOMIC DNA]</scope>
    <source>
        <strain evidence="2 3">DSM 101727</strain>
    </source>
</reference>
<feature type="compositionally biased region" description="Basic and acidic residues" evidence="1">
    <location>
        <begin position="421"/>
        <end position="431"/>
    </location>
</feature>
<dbReference type="Pfam" id="PF05133">
    <property type="entry name" value="SPP1_portal"/>
    <property type="match status" value="1"/>
</dbReference>
<dbReference type="RefSeq" id="WP_130344711.1">
    <property type="nucleotide sequence ID" value="NZ_SGWQ01000004.1"/>
</dbReference>
<feature type="region of interest" description="Disordered" evidence="1">
    <location>
        <begin position="421"/>
        <end position="451"/>
    </location>
</feature>
<dbReference type="Proteomes" id="UP000294257">
    <property type="component" value="Unassembled WGS sequence"/>
</dbReference>
<dbReference type="OrthoDB" id="1780383at2"/>
<evidence type="ECO:0000313" key="3">
    <source>
        <dbReference type="Proteomes" id="UP000294257"/>
    </source>
</evidence>
<accession>A0A4Q7KTJ5</accession>
<sequence>MTAPTQALVTALEREHARTTKDFRLYESYYDGEERLNRLGLAVPPEMRQLVVAINWPRLVVLALAERLAVEGFRLAGESETDKRLWDIWQDNDLDEESALAFIEALVQGRAYAVVGQHPDDPSRPLVTFESAKNLSVLYDPATRAVRAAFRPLFDSEDDRGVPARAMLYLPDSNQLIERRPGGQWATIGLYEHRLGEVLVTPLVNRARLSNRDGQTEMRDVVGLTDAACRAIMNLGVAQELMAVPQRYVLGASESDFKDADGNPIPAWQAYIGRYFAVADPDSKVGQFTAANLSNFTGVIEHYATNVSAVSSVPPSYLGFQTENPPSADAIRAGEQRLITRVESIQRSFSGGLERGMRQADRIAGGRGDAARLETVWRDPSTPTYAAKADAVAKLVSAGILPVEASWEDLGYSPERRRKLTELRDRDRDQDPAAVFARALPAIPDDEEPAA</sequence>
<gene>
    <name evidence="2" type="ORF">EV193_104357</name>
</gene>
<evidence type="ECO:0000313" key="2">
    <source>
        <dbReference type="EMBL" id="RZS39141.1"/>
    </source>
</evidence>
<name>A0A4Q7KTJ5_9PSEU</name>
<protein>
    <submittedName>
        <fullName evidence="2">SPP1 Gp6-like portal protein</fullName>
    </submittedName>
</protein>
<comment type="caution">
    <text evidence="2">The sequence shown here is derived from an EMBL/GenBank/DDBJ whole genome shotgun (WGS) entry which is preliminary data.</text>
</comment>
<dbReference type="AlphaFoldDB" id="A0A4Q7KTJ5"/>
<proteinExistence type="predicted"/>
<dbReference type="EMBL" id="SGWQ01000004">
    <property type="protein sequence ID" value="RZS39141.1"/>
    <property type="molecule type" value="Genomic_DNA"/>
</dbReference>
<organism evidence="2 3">
    <name type="scientific">Herbihabitans rhizosphaerae</name>
    <dbReference type="NCBI Taxonomy" id="1872711"/>
    <lineage>
        <taxon>Bacteria</taxon>
        <taxon>Bacillati</taxon>
        <taxon>Actinomycetota</taxon>
        <taxon>Actinomycetes</taxon>
        <taxon>Pseudonocardiales</taxon>
        <taxon>Pseudonocardiaceae</taxon>
        <taxon>Herbihabitans</taxon>
    </lineage>
</organism>
<keyword evidence="3" id="KW-1185">Reference proteome</keyword>
<evidence type="ECO:0000256" key="1">
    <source>
        <dbReference type="SAM" id="MobiDB-lite"/>
    </source>
</evidence>